<evidence type="ECO:0000313" key="2">
    <source>
        <dbReference type="EMBL" id="CCD42357.1"/>
    </source>
</evidence>
<reference evidence="3" key="1">
    <citation type="journal article" date="2011" name="PLoS Genet.">
        <title>Genomic analysis of the necrotrophic fungal pathogens Sclerotinia sclerotiorum and Botrytis cinerea.</title>
        <authorList>
            <person name="Amselem J."/>
            <person name="Cuomo C.A."/>
            <person name="van Kan J.A."/>
            <person name="Viaud M."/>
            <person name="Benito E.P."/>
            <person name="Couloux A."/>
            <person name="Coutinho P.M."/>
            <person name="de Vries R.P."/>
            <person name="Dyer P.S."/>
            <person name="Fillinger S."/>
            <person name="Fournier E."/>
            <person name="Gout L."/>
            <person name="Hahn M."/>
            <person name="Kohn L."/>
            <person name="Lapalu N."/>
            <person name="Plummer K.M."/>
            <person name="Pradier J.M."/>
            <person name="Quevillon E."/>
            <person name="Sharon A."/>
            <person name="Simon A."/>
            <person name="ten Have A."/>
            <person name="Tudzynski B."/>
            <person name="Tudzynski P."/>
            <person name="Wincker P."/>
            <person name="Andrew M."/>
            <person name="Anthouard V."/>
            <person name="Beever R.E."/>
            <person name="Beffa R."/>
            <person name="Benoit I."/>
            <person name="Bouzid O."/>
            <person name="Brault B."/>
            <person name="Chen Z."/>
            <person name="Choquer M."/>
            <person name="Collemare J."/>
            <person name="Cotton P."/>
            <person name="Danchin E.G."/>
            <person name="Da Silva C."/>
            <person name="Gautier A."/>
            <person name="Giraud C."/>
            <person name="Giraud T."/>
            <person name="Gonzalez C."/>
            <person name="Grossetete S."/>
            <person name="Guldener U."/>
            <person name="Henrissat B."/>
            <person name="Howlett B.J."/>
            <person name="Kodira C."/>
            <person name="Kretschmer M."/>
            <person name="Lappartient A."/>
            <person name="Leroch M."/>
            <person name="Levis C."/>
            <person name="Mauceli E."/>
            <person name="Neuveglise C."/>
            <person name="Oeser B."/>
            <person name="Pearson M."/>
            <person name="Poulain J."/>
            <person name="Poussereau N."/>
            <person name="Quesneville H."/>
            <person name="Rascle C."/>
            <person name="Schumacher J."/>
            <person name="Segurens B."/>
            <person name="Sexton A."/>
            <person name="Silva E."/>
            <person name="Sirven C."/>
            <person name="Soanes D.M."/>
            <person name="Talbot N.J."/>
            <person name="Templeton M."/>
            <person name="Yandava C."/>
            <person name="Yarden O."/>
            <person name="Zeng Q."/>
            <person name="Rollins J.A."/>
            <person name="Lebrun M.H."/>
            <person name="Dickman M."/>
        </authorList>
    </citation>
    <scope>NUCLEOTIDE SEQUENCE [LARGE SCALE GENOMIC DNA]</scope>
    <source>
        <strain evidence="3">T4</strain>
    </source>
</reference>
<dbReference type="EMBL" id="FQ790245">
    <property type="protein sequence ID" value="CCD42357.1"/>
    <property type="molecule type" value="Genomic_DNA"/>
</dbReference>
<protein>
    <submittedName>
        <fullName evidence="2">Uncharacterized protein</fullName>
    </submittedName>
</protein>
<feature type="compositionally biased region" description="Polar residues" evidence="1">
    <location>
        <begin position="1"/>
        <end position="17"/>
    </location>
</feature>
<proteinExistence type="predicted"/>
<name>G2XNA1_BOTF4</name>
<organism evidence="2 3">
    <name type="scientific">Botryotinia fuckeliana (strain T4)</name>
    <name type="common">Noble rot fungus</name>
    <name type="synonym">Botrytis cinerea</name>
    <dbReference type="NCBI Taxonomy" id="999810"/>
    <lineage>
        <taxon>Eukaryota</taxon>
        <taxon>Fungi</taxon>
        <taxon>Dikarya</taxon>
        <taxon>Ascomycota</taxon>
        <taxon>Pezizomycotina</taxon>
        <taxon>Leotiomycetes</taxon>
        <taxon>Helotiales</taxon>
        <taxon>Sclerotiniaceae</taxon>
        <taxon>Botrytis</taxon>
    </lineage>
</organism>
<feature type="region of interest" description="Disordered" evidence="1">
    <location>
        <begin position="1"/>
        <end position="86"/>
    </location>
</feature>
<dbReference type="HOGENOM" id="CLU_2497603_0_0_1"/>
<dbReference type="AlphaFoldDB" id="G2XNA1"/>
<gene>
    <name evidence="2" type="ORF">BofuT4_P014850.1</name>
</gene>
<evidence type="ECO:0000256" key="1">
    <source>
        <dbReference type="SAM" id="MobiDB-lite"/>
    </source>
</evidence>
<sequence>MRYTPYTNRVPATNQHQGPGPYRNAAAPSHQNPFSSANRFSSTPLRYASPIPPSLTQEVDLGGYIEGSVHSEESGSSFPQPGMLKD</sequence>
<dbReference type="InParanoid" id="G2XNA1"/>
<feature type="compositionally biased region" description="Polar residues" evidence="1">
    <location>
        <begin position="29"/>
        <end position="44"/>
    </location>
</feature>
<dbReference type="Proteomes" id="UP000008177">
    <property type="component" value="Unplaced contigs"/>
</dbReference>
<evidence type="ECO:0000313" key="3">
    <source>
        <dbReference type="Proteomes" id="UP000008177"/>
    </source>
</evidence>
<accession>G2XNA1</accession>
<dbReference type="OrthoDB" id="3578234at2759"/>